<keyword evidence="3" id="KW-0732">Signal</keyword>
<dbReference type="Pfam" id="PF07980">
    <property type="entry name" value="SusD_RagB"/>
    <property type="match status" value="1"/>
</dbReference>
<dbReference type="Pfam" id="PF14322">
    <property type="entry name" value="SusD-like_3"/>
    <property type="match status" value="1"/>
</dbReference>
<keyword evidence="9" id="KW-1185">Reference proteome</keyword>
<feature type="domain" description="SusD-like N-terminal" evidence="7">
    <location>
        <begin position="23"/>
        <end position="220"/>
    </location>
</feature>
<feature type="domain" description="RagB/SusD" evidence="6">
    <location>
        <begin position="289"/>
        <end position="576"/>
    </location>
</feature>
<organism evidence="8 9">
    <name type="scientific">Autumnicola musiva</name>
    <dbReference type="NCBI Taxonomy" id="3075589"/>
    <lineage>
        <taxon>Bacteria</taxon>
        <taxon>Pseudomonadati</taxon>
        <taxon>Bacteroidota</taxon>
        <taxon>Flavobacteriia</taxon>
        <taxon>Flavobacteriales</taxon>
        <taxon>Flavobacteriaceae</taxon>
        <taxon>Autumnicola</taxon>
    </lineage>
</organism>
<proteinExistence type="inferred from homology"/>
<evidence type="ECO:0000256" key="1">
    <source>
        <dbReference type="ARBA" id="ARBA00004442"/>
    </source>
</evidence>
<dbReference type="RefSeq" id="WP_311504836.1">
    <property type="nucleotide sequence ID" value="NZ_JAVRHK010000023.1"/>
</dbReference>
<comment type="similarity">
    <text evidence="2">Belongs to the SusD family.</text>
</comment>
<evidence type="ECO:0000313" key="9">
    <source>
        <dbReference type="Proteomes" id="UP001262582"/>
    </source>
</evidence>
<dbReference type="Proteomes" id="UP001262582">
    <property type="component" value="Unassembled WGS sequence"/>
</dbReference>
<reference evidence="8 9" key="1">
    <citation type="submission" date="2023-09" db="EMBL/GenBank/DDBJ databases">
        <authorList>
            <person name="Rey-Velasco X."/>
        </authorList>
    </citation>
    <scope>NUCLEOTIDE SEQUENCE [LARGE SCALE GENOMIC DNA]</scope>
    <source>
        <strain evidence="8 9">F117</strain>
    </source>
</reference>
<dbReference type="PROSITE" id="PS51257">
    <property type="entry name" value="PROKAR_LIPOPROTEIN"/>
    <property type="match status" value="1"/>
</dbReference>
<evidence type="ECO:0000259" key="6">
    <source>
        <dbReference type="Pfam" id="PF07980"/>
    </source>
</evidence>
<name>A0ABU3DAD2_9FLAO</name>
<evidence type="ECO:0000256" key="3">
    <source>
        <dbReference type="ARBA" id="ARBA00022729"/>
    </source>
</evidence>
<comment type="caution">
    <text evidence="8">The sequence shown here is derived from an EMBL/GenBank/DDBJ whole genome shotgun (WGS) entry which is preliminary data.</text>
</comment>
<dbReference type="Gene3D" id="1.25.40.390">
    <property type="match status" value="1"/>
</dbReference>
<evidence type="ECO:0000256" key="2">
    <source>
        <dbReference type="ARBA" id="ARBA00006275"/>
    </source>
</evidence>
<evidence type="ECO:0000259" key="7">
    <source>
        <dbReference type="Pfam" id="PF14322"/>
    </source>
</evidence>
<dbReference type="InterPro" id="IPR011990">
    <property type="entry name" value="TPR-like_helical_dom_sf"/>
</dbReference>
<dbReference type="SUPFAM" id="SSF48452">
    <property type="entry name" value="TPR-like"/>
    <property type="match status" value="1"/>
</dbReference>
<evidence type="ECO:0000256" key="4">
    <source>
        <dbReference type="ARBA" id="ARBA00023136"/>
    </source>
</evidence>
<keyword evidence="5" id="KW-0998">Cell outer membrane</keyword>
<gene>
    <name evidence="8" type="ORF">RM539_18125</name>
</gene>
<evidence type="ECO:0000256" key="5">
    <source>
        <dbReference type="ARBA" id="ARBA00023237"/>
    </source>
</evidence>
<dbReference type="EMBL" id="JAVRHK010000023">
    <property type="protein sequence ID" value="MDT0678502.1"/>
    <property type="molecule type" value="Genomic_DNA"/>
</dbReference>
<accession>A0ABU3DAD2</accession>
<keyword evidence="4" id="KW-0472">Membrane</keyword>
<dbReference type="InterPro" id="IPR033985">
    <property type="entry name" value="SusD-like_N"/>
</dbReference>
<dbReference type="InterPro" id="IPR012944">
    <property type="entry name" value="SusD_RagB_dom"/>
</dbReference>
<evidence type="ECO:0000313" key="8">
    <source>
        <dbReference type="EMBL" id="MDT0678502.1"/>
    </source>
</evidence>
<comment type="subcellular location">
    <subcellularLocation>
        <location evidence="1">Cell outer membrane</location>
    </subcellularLocation>
</comment>
<sequence length="577" mass="66732">MKNKLIILFIAIVGFISCEDPLDKEPLDIISDAQVWNDEDLVDSYLTHLYSVTNFNDVFGDFQYKNVVVTDEARTCFGWSSLLNVFTLGVINPDNIANRDYLGYWEYNIIRGYNEFLMQINNSNLSPEFVENRSAEVRFLRAFHYYNLAMRYGGVPLITEPQEVDDQNLFVSRNTELEIYKFILEELNEIIEVLPEEYNAENYARVSKYAALALKSRAMLYAGSIAKNGSMQLDGILGVPSSEASRFYEESYNASKEIVESGRFALFNRYPNDKVQNYQSLFLEENNSEVIFVKKYVGEDYGHDYDYYNQPLSYKPFVASVINPTLEMVDSYEFIDGSPGSSINYDQEISTLELYRDKDPRFHASILYNEAPWIDSEIETFYFSIDSDISSDPRDNSLSGRGKDVNTDPYAGATQTGFFVKKYLQPERGIPLGGYSDTDFIVFRLGEIYLNLGEASYELNRPAEAQEAINMIRGRAGMPLHTSIDSEKIRHERKIELAFEGIRFWDVRRWRTAEEKLSGVFHKLTAYYIRSRDTYGYLIQNAQGDRVRSFMKDHYYMPLQRSHITENPNLVQNPGYN</sequence>
<protein>
    <submittedName>
        <fullName evidence="8">RagB/SusD family nutrient uptake outer membrane protein</fullName>
    </submittedName>
</protein>